<name>A0A0U2M979_9CREN</name>
<dbReference type="PATRIC" id="fig|940295.4.peg.383"/>
<reference evidence="18 19" key="1">
    <citation type="submission" date="2013-11" db="EMBL/GenBank/DDBJ databases">
        <title>Comparative genomics of Ignicoccus.</title>
        <authorList>
            <person name="Podar M."/>
        </authorList>
    </citation>
    <scope>NUCLEOTIDE SEQUENCE [LARGE SCALE GENOMIC DNA]</scope>
    <source>
        <strain evidence="18 19">DSM 13165</strain>
    </source>
</reference>
<sequence length="552" mass="60010">MRRSEIFLRPEYAPHRALWKASGLIEEELKRPLIGIANAWNEIVPGHVHLDKVAEAVKAGVRMAGGTPLEFGTIAVCDGIAMGHEGMRYSLPSREVIADTVEIMVEAHRLDAVVMVTNCDKITPGFLLAAARLEVPVILINGGPMMPGSYDHQRIDFKDLMERMNVLIKEGRTEELKKLEESALPGPGSCAGLFTANTMNMLSEAMGMMLPGASTVPATEARRIWYAKWTGMRIVKMIEEGLTPDKILTRKALENAIAVDMALGGSTNSVLHLEALAYELGIDLPLEVFDEISRKVPHIASISPAGKHFVVDLDRAGGIPAILKELGLKGLIHKDALTVTGKTVWENVRNAQVLDREVIRPLDDPYHPFGGLAILKGSLAPRGAVVKASAVDRKLWKFKGVARVFDGEEKAVEAIRSGRIEPGSVIVIRYEGPKGGPGMREMLTATAAVMALGLGESVALVTDGRFSGATRGPAIGHVSPEAAEGGPIALVRDGDEIVIDIENRKLDLLVDEKELEERRKEWKPLKKPLRRGVLRRYAKMALSADKGGALEY</sequence>
<dbReference type="FunFam" id="3.50.30.80:FF:000001">
    <property type="entry name" value="Dihydroxy-acid dehydratase"/>
    <property type="match status" value="1"/>
</dbReference>
<feature type="binding site" evidence="15">
    <location>
        <position position="441"/>
    </location>
    <ligand>
        <name>Mg(2+)</name>
        <dbReference type="ChEBI" id="CHEBI:18420"/>
    </ligand>
</feature>
<dbReference type="InterPro" id="IPR056740">
    <property type="entry name" value="ILV_EDD_C"/>
</dbReference>
<keyword evidence="8 15" id="KW-0411">Iron-sulfur</keyword>
<dbReference type="SUPFAM" id="SSF143975">
    <property type="entry name" value="IlvD/EDD N-terminal domain-like"/>
    <property type="match status" value="1"/>
</dbReference>
<keyword evidence="19" id="KW-1185">Reference proteome</keyword>
<comment type="catalytic activity">
    <reaction evidence="11">
        <text>(2R)-2,3-dihydroxy-3-methylbutanoate = 3-methyl-2-oxobutanoate + H2O</text>
        <dbReference type="Rhea" id="RHEA:24809"/>
        <dbReference type="ChEBI" id="CHEBI:11851"/>
        <dbReference type="ChEBI" id="CHEBI:15377"/>
        <dbReference type="ChEBI" id="CHEBI:49072"/>
        <dbReference type="EC" id="4.2.1.9"/>
    </reaction>
    <physiologicalReaction direction="left-to-right" evidence="11">
        <dbReference type="Rhea" id="RHEA:24810"/>
    </physiologicalReaction>
</comment>
<dbReference type="EC" id="4.2.1.9" evidence="14 15"/>
<dbReference type="GO" id="GO:0051537">
    <property type="term" value="F:2 iron, 2 sulfur cluster binding"/>
    <property type="evidence" value="ECO:0007669"/>
    <property type="project" value="UniProtKB-UniRule"/>
</dbReference>
<dbReference type="GO" id="GO:0009097">
    <property type="term" value="P:isoleucine biosynthetic process"/>
    <property type="evidence" value="ECO:0007669"/>
    <property type="project" value="UniProtKB-UniRule"/>
</dbReference>
<dbReference type="GO" id="GO:0004160">
    <property type="term" value="F:dihydroxy-acid dehydratase activity"/>
    <property type="evidence" value="ECO:0007669"/>
    <property type="project" value="UniProtKB-UniRule"/>
</dbReference>
<evidence type="ECO:0000256" key="1">
    <source>
        <dbReference type="ARBA" id="ARBA00001946"/>
    </source>
</evidence>
<feature type="binding site" evidence="15">
    <location>
        <position position="120"/>
    </location>
    <ligand>
        <name>Mg(2+)</name>
        <dbReference type="ChEBI" id="CHEBI:18420"/>
    </ligand>
</feature>
<evidence type="ECO:0000256" key="15">
    <source>
        <dbReference type="HAMAP-Rule" id="MF_00012"/>
    </source>
</evidence>
<comment type="catalytic activity">
    <reaction evidence="15">
        <text>(2R,3R)-2,3-dihydroxy-3-methylpentanoate = (S)-3-methyl-2-oxopentanoate + H2O</text>
        <dbReference type="Rhea" id="RHEA:27694"/>
        <dbReference type="ChEBI" id="CHEBI:15377"/>
        <dbReference type="ChEBI" id="CHEBI:35146"/>
        <dbReference type="ChEBI" id="CHEBI:49258"/>
        <dbReference type="EC" id="4.2.1.9"/>
    </reaction>
</comment>
<dbReference type="InterPro" id="IPR037237">
    <property type="entry name" value="IlvD/EDD_N"/>
</dbReference>
<evidence type="ECO:0000256" key="10">
    <source>
        <dbReference type="ARBA" id="ARBA00023304"/>
    </source>
</evidence>
<dbReference type="InterPro" id="IPR042096">
    <property type="entry name" value="Dihydro-acid_dehy_C"/>
</dbReference>
<evidence type="ECO:0000256" key="11">
    <source>
        <dbReference type="ARBA" id="ARBA00029304"/>
    </source>
</evidence>
<comment type="caution">
    <text evidence="15">Lacks conserved residue(s) required for the propagation of feature annotation.</text>
</comment>
<protein>
    <recommendedName>
        <fullName evidence="14 15">Dihydroxy-acid dehydratase</fullName>
        <shortName evidence="15">DAD</shortName>
        <ecNumber evidence="14 15">4.2.1.9</ecNumber>
    </recommendedName>
</protein>
<dbReference type="Pfam" id="PF24877">
    <property type="entry name" value="ILV_EDD_C"/>
    <property type="match status" value="1"/>
</dbReference>
<evidence type="ECO:0000256" key="8">
    <source>
        <dbReference type="ARBA" id="ARBA00023014"/>
    </source>
</evidence>
<dbReference type="EMBL" id="CP006867">
    <property type="protein sequence ID" value="ALU11517.1"/>
    <property type="molecule type" value="Genomic_DNA"/>
</dbReference>
<dbReference type="HAMAP" id="MF_00012">
    <property type="entry name" value="IlvD"/>
    <property type="match status" value="1"/>
</dbReference>
<dbReference type="PANTHER" id="PTHR43661:SF3">
    <property type="entry name" value="D-XYLONATE DEHYDRATASE YAGF-RELATED"/>
    <property type="match status" value="1"/>
</dbReference>
<evidence type="ECO:0000256" key="12">
    <source>
        <dbReference type="ARBA" id="ARBA00029436"/>
    </source>
</evidence>
<dbReference type="GO" id="GO:0005829">
    <property type="term" value="C:cytosol"/>
    <property type="evidence" value="ECO:0007669"/>
    <property type="project" value="TreeGrafter"/>
</dbReference>
<proteinExistence type="inferred from homology"/>
<comment type="cofactor">
    <cofactor evidence="1 15">
        <name>Mg(2+)</name>
        <dbReference type="ChEBI" id="CHEBI:18420"/>
    </cofactor>
</comment>
<dbReference type="NCBIfam" id="NF002068">
    <property type="entry name" value="PRK00911.1"/>
    <property type="match status" value="1"/>
</dbReference>
<comment type="function">
    <text evidence="15">Functions in the biosynthesis of branched-chain amino acids. Catalyzes the dehydration of (2R,3R)-2,3-dihydroxy-3-methylpentanoate (2,3-dihydroxy-3-methylvalerate) into 2-oxo-3-methylpentanoate (2-oxo-3-methylvalerate) and of (2R)-2,3-dihydroxy-3-methylbutanoate (2,3-dihydroxyisovalerate) into 2-oxo-3-methylbutanoate (2-oxoisovalerate), the penultimate precursor to L-isoleucine and L-valine, respectively.</text>
</comment>
<dbReference type="RefSeq" id="WP_075049420.1">
    <property type="nucleotide sequence ID" value="NZ_CP006867.1"/>
</dbReference>
<evidence type="ECO:0000256" key="7">
    <source>
        <dbReference type="ARBA" id="ARBA00023004"/>
    </source>
</evidence>
<dbReference type="PANTHER" id="PTHR43661">
    <property type="entry name" value="D-XYLONATE DEHYDRATASE"/>
    <property type="match status" value="1"/>
</dbReference>
<feature type="active site" description="Proton acceptor" evidence="15">
    <location>
        <position position="467"/>
    </location>
</feature>
<dbReference type="OrthoDB" id="8674at2157"/>
<evidence type="ECO:0000256" key="14">
    <source>
        <dbReference type="ARBA" id="ARBA00029490"/>
    </source>
</evidence>
<dbReference type="STRING" id="940295.EYM_01955"/>
<evidence type="ECO:0000259" key="17">
    <source>
        <dbReference type="Pfam" id="PF24877"/>
    </source>
</evidence>
<feature type="binding site" evidence="15">
    <location>
        <position position="78"/>
    </location>
    <ligand>
        <name>Mg(2+)</name>
        <dbReference type="ChEBI" id="CHEBI:18420"/>
    </ligand>
</feature>
<dbReference type="UniPathway" id="UPA00047">
    <property type="reaction ID" value="UER00057"/>
</dbReference>
<dbReference type="GO" id="GO:0009099">
    <property type="term" value="P:L-valine biosynthetic process"/>
    <property type="evidence" value="ECO:0007669"/>
    <property type="project" value="UniProtKB-UniRule"/>
</dbReference>
<dbReference type="InterPro" id="IPR020558">
    <property type="entry name" value="DiOHA_6PGluconate_deHydtase_CS"/>
</dbReference>
<dbReference type="KEGG" id="iis:EYM_01955"/>
<dbReference type="GO" id="GO:0000287">
    <property type="term" value="F:magnesium ion binding"/>
    <property type="evidence" value="ECO:0007669"/>
    <property type="project" value="UniProtKB-UniRule"/>
</dbReference>
<accession>A0A0U2M979</accession>
<dbReference type="Gene3D" id="3.50.30.80">
    <property type="entry name" value="IlvD/EDD C-terminal domain-like"/>
    <property type="match status" value="1"/>
</dbReference>
<dbReference type="PROSITE" id="PS00887">
    <property type="entry name" value="ILVD_EDD_2"/>
    <property type="match status" value="1"/>
</dbReference>
<keyword evidence="3 15" id="KW-0028">Amino-acid biosynthesis</keyword>
<comment type="pathway">
    <text evidence="12 15">Amino-acid biosynthesis; L-valine biosynthesis; L-valine from pyruvate: step 3/4.</text>
</comment>
<keyword evidence="9 15" id="KW-0456">Lyase</keyword>
<evidence type="ECO:0000256" key="13">
    <source>
        <dbReference type="ARBA" id="ARBA00029437"/>
    </source>
</evidence>
<evidence type="ECO:0000313" key="18">
    <source>
        <dbReference type="EMBL" id="ALU11517.1"/>
    </source>
</evidence>
<dbReference type="InterPro" id="IPR004404">
    <property type="entry name" value="DihydroxyA_deHydtase"/>
</dbReference>
<evidence type="ECO:0000259" key="16">
    <source>
        <dbReference type="Pfam" id="PF00920"/>
    </source>
</evidence>
<dbReference type="NCBIfam" id="TIGR00110">
    <property type="entry name" value="ilvD"/>
    <property type="match status" value="1"/>
</dbReference>
<keyword evidence="5 15" id="KW-0479">Metal-binding</keyword>
<dbReference type="PROSITE" id="PS00886">
    <property type="entry name" value="ILVD_EDD_1"/>
    <property type="match status" value="1"/>
</dbReference>
<comment type="similarity">
    <text evidence="2 15">Belongs to the IlvD/Edd family.</text>
</comment>
<dbReference type="GeneID" id="30679794"/>
<dbReference type="UniPathway" id="UPA00049">
    <property type="reaction ID" value="UER00061"/>
</dbReference>
<feature type="domain" description="Dihydroxy-acid/6-phosphogluconate dehydratase N-terminal" evidence="16">
    <location>
        <begin position="31"/>
        <end position="347"/>
    </location>
</feature>
<keyword evidence="6 15" id="KW-0460">Magnesium</keyword>
<evidence type="ECO:0000256" key="5">
    <source>
        <dbReference type="ARBA" id="ARBA00022723"/>
    </source>
</evidence>
<feature type="domain" description="Dihydroxy-acid/6-phosphogluconate dehydratase C-terminal" evidence="17">
    <location>
        <begin position="357"/>
        <end position="547"/>
    </location>
</feature>
<evidence type="ECO:0000256" key="6">
    <source>
        <dbReference type="ARBA" id="ARBA00022842"/>
    </source>
</evidence>
<comment type="subunit">
    <text evidence="15">Homodimer.</text>
</comment>
<evidence type="ECO:0000256" key="3">
    <source>
        <dbReference type="ARBA" id="ARBA00022605"/>
    </source>
</evidence>
<dbReference type="AlphaFoldDB" id="A0A0U2M979"/>
<dbReference type="SUPFAM" id="SSF52016">
    <property type="entry name" value="LeuD/IlvD-like"/>
    <property type="match status" value="1"/>
</dbReference>
<dbReference type="Pfam" id="PF00920">
    <property type="entry name" value="ILVD_EDD_N"/>
    <property type="match status" value="1"/>
</dbReference>
<keyword evidence="10 15" id="KW-0100">Branched-chain amino acid biosynthesis</keyword>
<feature type="binding site" description="via carbamate group" evidence="15">
    <location>
        <position position="121"/>
    </location>
    <ligand>
        <name>Mg(2+)</name>
        <dbReference type="ChEBI" id="CHEBI:18420"/>
    </ligand>
</feature>
<keyword evidence="7 15" id="KW-0408">Iron</keyword>
<keyword evidence="4 15" id="KW-0001">2Fe-2S</keyword>
<gene>
    <name evidence="15" type="primary">ilvD</name>
    <name evidence="18" type="ORF">EYM_01955</name>
</gene>
<dbReference type="Proteomes" id="UP000060778">
    <property type="component" value="Chromosome"/>
</dbReference>
<evidence type="ECO:0000256" key="4">
    <source>
        <dbReference type="ARBA" id="ARBA00022714"/>
    </source>
</evidence>
<organism evidence="18 19">
    <name type="scientific">Ignicoccus islandicus DSM 13165</name>
    <dbReference type="NCBI Taxonomy" id="940295"/>
    <lineage>
        <taxon>Archaea</taxon>
        <taxon>Thermoproteota</taxon>
        <taxon>Thermoprotei</taxon>
        <taxon>Desulfurococcales</taxon>
        <taxon>Desulfurococcaceae</taxon>
        <taxon>Ignicoccus</taxon>
    </lineage>
</organism>
<evidence type="ECO:0000256" key="2">
    <source>
        <dbReference type="ARBA" id="ARBA00006486"/>
    </source>
</evidence>
<evidence type="ECO:0000256" key="9">
    <source>
        <dbReference type="ARBA" id="ARBA00023239"/>
    </source>
</evidence>
<evidence type="ECO:0000313" key="19">
    <source>
        <dbReference type="Proteomes" id="UP000060778"/>
    </source>
</evidence>
<dbReference type="InterPro" id="IPR000581">
    <property type="entry name" value="ILV_EDD_N"/>
</dbReference>
<comment type="cofactor">
    <cofactor evidence="15">
        <name>[2Fe-2S] cluster</name>
        <dbReference type="ChEBI" id="CHEBI:190135"/>
    </cofactor>
    <text evidence="15">Binds 1 [2Fe-2S] cluster per subunit. This cluster acts as a Lewis acid cofactor.</text>
</comment>
<feature type="modified residue" description="N6-carboxylysine" evidence="15">
    <location>
        <position position="121"/>
    </location>
</feature>
<comment type="pathway">
    <text evidence="13 15">Amino-acid biosynthesis; L-isoleucine biosynthesis; L-isoleucine from 2-oxobutanoate: step 3/4.</text>
</comment>